<protein>
    <submittedName>
        <fullName evidence="2">Uncharacterized protein</fullName>
    </submittedName>
</protein>
<dbReference type="Gene3D" id="1.20.120.20">
    <property type="entry name" value="Apolipoprotein"/>
    <property type="match status" value="1"/>
</dbReference>
<proteinExistence type="predicted"/>
<dbReference type="EMBL" id="JYBP01000003">
    <property type="protein sequence ID" value="KJE28989.1"/>
    <property type="molecule type" value="Genomic_DNA"/>
</dbReference>
<dbReference type="OrthoDB" id="2969457at2"/>
<organism evidence="2 3">
    <name type="scientific">Geobacillus kaustophilus</name>
    <dbReference type="NCBI Taxonomy" id="1462"/>
    <lineage>
        <taxon>Bacteria</taxon>
        <taxon>Bacillati</taxon>
        <taxon>Bacillota</taxon>
        <taxon>Bacilli</taxon>
        <taxon>Bacillales</taxon>
        <taxon>Anoxybacillaceae</taxon>
        <taxon>Geobacillus</taxon>
        <taxon>Geobacillus thermoleovorans group</taxon>
    </lineage>
</organism>
<dbReference type="PATRIC" id="fig|1462.6.peg.1148"/>
<dbReference type="SUPFAM" id="SSF58113">
    <property type="entry name" value="Apolipoprotein A-I"/>
    <property type="match status" value="1"/>
</dbReference>
<dbReference type="Proteomes" id="UP000032522">
    <property type="component" value="Unassembled WGS sequence"/>
</dbReference>
<keyword evidence="1" id="KW-0175">Coiled coil</keyword>
<gene>
    <name evidence="2" type="ORF">LG52_981</name>
</gene>
<dbReference type="AlphaFoldDB" id="A0A0D8BYC3"/>
<reference evidence="2 3" key="1">
    <citation type="submission" date="2015-01" db="EMBL/GenBank/DDBJ databases">
        <authorList>
            <person name="Filippidou S."/>
            <person name="Jeanneret N."/>
            <person name="Russel-Delif L."/>
            <person name="Junier T."/>
            <person name="Wunderlin T."/>
            <person name="Molina V."/>
            <person name="Johnson S.L."/>
            <person name="Davenport K.W."/>
            <person name="Chain P.S."/>
            <person name="Dorador C."/>
            <person name="Junier P."/>
        </authorList>
    </citation>
    <scope>NUCLEOTIDE SEQUENCE [LARGE SCALE GENOMIC DNA]</scope>
    <source>
        <strain evidence="2 3">Et7/4</strain>
    </source>
</reference>
<name>A0A0D8BYC3_GEOKU</name>
<evidence type="ECO:0000256" key="1">
    <source>
        <dbReference type="SAM" id="Coils"/>
    </source>
</evidence>
<sequence length="133" mass="16510">MEEKTIVQQILKALDLHSDHIRRQMQDMEERLSTKIQETEDRLRAEMQDMEDRLRSEMRETEDRLRQEIQQSEKRLRQEMYDLEERADKRFERIETKIGYLRLEWSETQETVDFLARKTLQHEQKLRVWAEKS</sequence>
<comment type="caution">
    <text evidence="2">The sequence shown here is derived from an EMBL/GenBank/DDBJ whole genome shotgun (WGS) entry which is preliminary data.</text>
</comment>
<accession>A0A0D8BYC3</accession>
<feature type="coiled-coil region" evidence="1">
    <location>
        <begin position="11"/>
        <end position="86"/>
    </location>
</feature>
<evidence type="ECO:0000313" key="3">
    <source>
        <dbReference type="Proteomes" id="UP000032522"/>
    </source>
</evidence>
<evidence type="ECO:0000313" key="2">
    <source>
        <dbReference type="EMBL" id="KJE28989.1"/>
    </source>
</evidence>
<dbReference type="RefSeq" id="WP_044731144.1">
    <property type="nucleotide sequence ID" value="NZ_JYBP01000003.1"/>
</dbReference>